<dbReference type="Gene3D" id="3.20.20.80">
    <property type="entry name" value="Glycosidases"/>
    <property type="match status" value="1"/>
</dbReference>
<reference evidence="2" key="1">
    <citation type="submission" date="2015-03" db="EMBL/GenBank/DDBJ databases">
        <title>MIGS Cultured Bacterial/Archaeal sample from Brevibacillus laterosporus.</title>
        <authorList>
            <person name="Zeng D."/>
            <person name="Zhu L."/>
            <person name="Dong G."/>
            <person name="Ye W."/>
            <person name="Ren D."/>
            <person name="Wu L."/>
            <person name="Xu J."/>
            <person name="Li G."/>
            <person name="Guo L."/>
        </authorList>
    </citation>
    <scope>NUCLEOTIDE SEQUENCE</scope>
    <source>
        <strain evidence="2">B9</strain>
        <plasmid evidence="2">unnamed1</plasmid>
    </source>
</reference>
<comment type="similarity">
    <text evidence="1">Belongs to the glycosyl hydrolase 25 family.</text>
</comment>
<dbReference type="GO" id="GO:0009253">
    <property type="term" value="P:peptidoglycan catabolic process"/>
    <property type="evidence" value="ECO:0007669"/>
    <property type="project" value="InterPro"/>
</dbReference>
<evidence type="ECO:0000313" key="2">
    <source>
        <dbReference type="EMBL" id="AKF95058.1"/>
    </source>
</evidence>
<protein>
    <submittedName>
        <fullName evidence="2">Uncharacterized protein</fullName>
    </submittedName>
</protein>
<dbReference type="RefSeq" id="WP_031414067.1">
    <property type="nucleotide sequence ID" value="NZ_CP011075.1"/>
</dbReference>
<organism evidence="2">
    <name type="scientific">Brevibacillus laterosporus</name>
    <name type="common">Bacillus laterosporus</name>
    <dbReference type="NCBI Taxonomy" id="1465"/>
    <lineage>
        <taxon>Bacteria</taxon>
        <taxon>Bacillati</taxon>
        <taxon>Bacillota</taxon>
        <taxon>Bacilli</taxon>
        <taxon>Bacillales</taxon>
        <taxon>Paenibacillaceae</taxon>
        <taxon>Brevibacillus</taxon>
    </lineage>
</organism>
<dbReference type="GO" id="GO:0003796">
    <property type="term" value="F:lysozyme activity"/>
    <property type="evidence" value="ECO:0007669"/>
    <property type="project" value="InterPro"/>
</dbReference>
<dbReference type="Pfam" id="PF01183">
    <property type="entry name" value="Glyco_hydro_25"/>
    <property type="match status" value="1"/>
</dbReference>
<dbReference type="AlphaFoldDB" id="A0A0F7C0M8"/>
<dbReference type="SUPFAM" id="SSF51445">
    <property type="entry name" value="(Trans)glycosidases"/>
    <property type="match status" value="1"/>
</dbReference>
<name>A0A0F7C0M8_BRELA</name>
<evidence type="ECO:0000256" key="1">
    <source>
        <dbReference type="ARBA" id="ARBA00010646"/>
    </source>
</evidence>
<sequence length="76" mass="8237">MGSSFKSAPVVFLFSFLVAVQTVKELPCDLPLVLDIETDKGLTPAQITAFCLAFLNHVKGHTGKTPMIYTGAYFAK</sequence>
<dbReference type="EMBL" id="CP011075">
    <property type="protein sequence ID" value="AKF95058.1"/>
    <property type="molecule type" value="Genomic_DNA"/>
</dbReference>
<accession>A0A0F7C0M8</accession>
<keyword evidence="2" id="KW-0614">Plasmid</keyword>
<dbReference type="GO" id="GO:0016998">
    <property type="term" value="P:cell wall macromolecule catabolic process"/>
    <property type="evidence" value="ECO:0007669"/>
    <property type="project" value="InterPro"/>
</dbReference>
<dbReference type="InterPro" id="IPR017853">
    <property type="entry name" value="GH"/>
</dbReference>
<geneLocation type="plasmid" evidence="2">
    <name>unnamed1</name>
</geneLocation>
<dbReference type="InterPro" id="IPR002053">
    <property type="entry name" value="Glyco_hydro_25"/>
</dbReference>
<gene>
    <name evidence="2" type="ORF">EX87_15410</name>
</gene>
<proteinExistence type="inferred from homology"/>